<dbReference type="AlphaFoldDB" id="A7A605"/>
<sequence length="41" mass="4481">MSLILPFRPMSSSRKAKPYNGCRVNPKALSCPICGKPSFTP</sequence>
<protein>
    <submittedName>
        <fullName evidence="1">Uncharacterized protein</fullName>
    </submittedName>
</protein>
<reference evidence="1 2" key="2">
    <citation type="submission" date="2007-05" db="EMBL/GenBank/DDBJ databases">
        <title>Draft genome sequence of Bifidobacterium adolescentis (L2-32).</title>
        <authorList>
            <person name="Sudarsanam P."/>
            <person name="Ley R."/>
            <person name="Guruge J."/>
            <person name="Turnbaugh P.J."/>
            <person name="Mahowald M."/>
            <person name="Liep D."/>
            <person name="Gordon J."/>
        </authorList>
    </citation>
    <scope>NUCLEOTIDE SEQUENCE [LARGE SCALE GENOMIC DNA]</scope>
    <source>
        <strain evidence="1 2">L2-32</strain>
    </source>
</reference>
<comment type="caution">
    <text evidence="1">The sequence shown here is derived from an EMBL/GenBank/DDBJ whole genome shotgun (WGS) entry which is preliminary data.</text>
</comment>
<reference evidence="1 2" key="1">
    <citation type="submission" date="2007-04" db="EMBL/GenBank/DDBJ databases">
        <authorList>
            <person name="Fulton L."/>
            <person name="Clifton S."/>
            <person name="Fulton B."/>
            <person name="Xu J."/>
            <person name="Minx P."/>
            <person name="Pepin K.H."/>
            <person name="Johnson M."/>
            <person name="Thiruvilangam P."/>
            <person name="Bhonagiri V."/>
            <person name="Nash W.E."/>
            <person name="Mardis E.R."/>
            <person name="Wilson R.K."/>
        </authorList>
    </citation>
    <scope>NUCLEOTIDE SEQUENCE [LARGE SCALE GENOMIC DNA]</scope>
    <source>
        <strain evidence="1 2">L2-32</strain>
    </source>
</reference>
<dbReference type="EMBL" id="AAXD02000028">
    <property type="protein sequence ID" value="EDN82993.1"/>
    <property type="molecule type" value="Genomic_DNA"/>
</dbReference>
<accession>A7A605</accession>
<name>A7A605_BIFAD</name>
<proteinExistence type="predicted"/>
<dbReference type="Proteomes" id="UP000003773">
    <property type="component" value="Unassembled WGS sequence"/>
</dbReference>
<dbReference type="HOGENOM" id="CLU_3266364_0_0_11"/>
<evidence type="ECO:0000313" key="1">
    <source>
        <dbReference type="EMBL" id="EDN82993.1"/>
    </source>
</evidence>
<gene>
    <name evidence="1" type="ORF">BIFADO_01282</name>
</gene>
<organism evidence="1 2">
    <name type="scientific">Bifidobacterium adolescentis L2-32</name>
    <dbReference type="NCBI Taxonomy" id="411481"/>
    <lineage>
        <taxon>Bacteria</taxon>
        <taxon>Bacillati</taxon>
        <taxon>Actinomycetota</taxon>
        <taxon>Actinomycetes</taxon>
        <taxon>Bifidobacteriales</taxon>
        <taxon>Bifidobacteriaceae</taxon>
        <taxon>Bifidobacterium</taxon>
    </lineage>
</organism>
<evidence type="ECO:0000313" key="2">
    <source>
        <dbReference type="Proteomes" id="UP000003773"/>
    </source>
</evidence>